<keyword evidence="5" id="KW-0819">tRNA processing</keyword>
<evidence type="ECO:0000256" key="11">
    <source>
        <dbReference type="ARBA" id="ARBA00048718"/>
    </source>
</evidence>
<dbReference type="GO" id="GO:0005634">
    <property type="term" value="C:nucleus"/>
    <property type="evidence" value="ECO:0007669"/>
    <property type="project" value="UniProtKB-SubCell"/>
</dbReference>
<proteinExistence type="inferred from homology"/>
<dbReference type="GO" id="GO:0006400">
    <property type="term" value="P:tRNA modification"/>
    <property type="evidence" value="ECO:0007669"/>
    <property type="project" value="TreeGrafter"/>
</dbReference>
<dbReference type="InterPro" id="IPR005636">
    <property type="entry name" value="DTW"/>
</dbReference>
<evidence type="ECO:0000256" key="4">
    <source>
        <dbReference type="ARBA" id="ARBA00022691"/>
    </source>
</evidence>
<protein>
    <recommendedName>
        <fullName evidence="9">tRNA-uridine aminocarboxypropyltransferase 1</fullName>
        <ecNumber evidence="2">2.5.1.25</ecNumber>
    </recommendedName>
    <alternativeName>
        <fullName evidence="10">DTW domain-containing protein 1</fullName>
    </alternativeName>
</protein>
<evidence type="ECO:0000256" key="2">
    <source>
        <dbReference type="ARBA" id="ARBA00012386"/>
    </source>
</evidence>
<accession>A0A6J1R0U9</accession>
<comment type="similarity">
    <text evidence="8">Belongs to the TDD superfamily. DTWD1 family.</text>
</comment>
<dbReference type="RefSeq" id="XP_024886721.1">
    <property type="nucleotide sequence ID" value="XM_025030953.1"/>
</dbReference>
<keyword evidence="3" id="KW-0808">Transferase</keyword>
<dbReference type="OrthoDB" id="3173at2759"/>
<dbReference type="PANTHER" id="PTHR15627">
    <property type="entry name" value="NATURAL KILLER CELL-SPECIFIC ANTIGEN KLIP1"/>
    <property type="match status" value="1"/>
</dbReference>
<dbReference type="EC" id="2.5.1.25" evidence="2"/>
<dbReference type="GeneID" id="112464134"/>
<keyword evidence="4" id="KW-0949">S-adenosyl-L-methionine</keyword>
<dbReference type="Pfam" id="PF03942">
    <property type="entry name" value="DTW"/>
    <property type="match status" value="1"/>
</dbReference>
<comment type="catalytic activity">
    <reaction evidence="11">
        <text>a uridine in tRNA + S-adenosyl-L-methionine = a 3-[(3S)-3-amino-3-carboxypropyl]uridine in tRNA + S-methyl-5'-thioadenosine + H(+)</text>
        <dbReference type="Rhea" id="RHEA:62432"/>
        <dbReference type="Rhea" id="RHEA-COMP:13339"/>
        <dbReference type="Rhea" id="RHEA-COMP:16092"/>
        <dbReference type="ChEBI" id="CHEBI:15378"/>
        <dbReference type="ChEBI" id="CHEBI:17509"/>
        <dbReference type="ChEBI" id="CHEBI:59789"/>
        <dbReference type="ChEBI" id="CHEBI:65315"/>
        <dbReference type="ChEBI" id="CHEBI:82930"/>
        <dbReference type="EC" id="2.5.1.25"/>
    </reaction>
</comment>
<dbReference type="Proteomes" id="UP000504618">
    <property type="component" value="Unplaced"/>
</dbReference>
<evidence type="ECO:0000256" key="6">
    <source>
        <dbReference type="ARBA" id="ARBA00023242"/>
    </source>
</evidence>
<evidence type="ECO:0000256" key="7">
    <source>
        <dbReference type="ARBA" id="ARBA00037050"/>
    </source>
</evidence>
<evidence type="ECO:0000256" key="5">
    <source>
        <dbReference type="ARBA" id="ARBA00022694"/>
    </source>
</evidence>
<evidence type="ECO:0000259" key="12">
    <source>
        <dbReference type="SMART" id="SM01144"/>
    </source>
</evidence>
<dbReference type="InterPro" id="IPR051521">
    <property type="entry name" value="tRNA_Mod/Golgi_Maint"/>
</dbReference>
<sequence>MRTLRRRLHMAECIIEKHTDADGLSELEEKQRIIDEAPFARLKIKDTNWLGLVEFRRKCDFCQRSRKFFCYTCYHPVIPCSYFPRVKLPIKIDIIKHSREIDGKSTAVHAAILAPEDVKIYTYPDFPEILNKEETVLVFPSKDSARNMSVEDLFIREGRKCDASEERTVFPIKRAIFIDSTWQQTKSIYKDQRLRELRCVILKSRISQFWRHQKKSPRWYLATIEAIHQFLVELHTCALGVEEDYDKFDGSMESEKSEEFSDEHSVTNNEEIMQKYNGQYDNLLYFFKYMYEKIHSIYNHNRLQAYRRPLA</sequence>
<evidence type="ECO:0000256" key="9">
    <source>
        <dbReference type="ARBA" id="ARBA00039242"/>
    </source>
</evidence>
<reference evidence="14" key="1">
    <citation type="submission" date="2025-08" db="UniProtKB">
        <authorList>
            <consortium name="RefSeq"/>
        </authorList>
    </citation>
    <scope>IDENTIFICATION</scope>
    <source>
        <tissue evidence="14">Whole body</tissue>
    </source>
</reference>
<feature type="domain" description="DTW" evidence="12">
    <location>
        <begin position="66"/>
        <end position="299"/>
    </location>
</feature>
<evidence type="ECO:0000256" key="1">
    <source>
        <dbReference type="ARBA" id="ARBA00004123"/>
    </source>
</evidence>
<keyword evidence="6" id="KW-0539">Nucleus</keyword>
<evidence type="ECO:0000313" key="13">
    <source>
        <dbReference type="Proteomes" id="UP000504618"/>
    </source>
</evidence>
<dbReference type="AlphaFoldDB" id="A0A6J1R0U9"/>
<organism evidence="13 14">
    <name type="scientific">Temnothorax curvispinosus</name>
    <dbReference type="NCBI Taxonomy" id="300111"/>
    <lineage>
        <taxon>Eukaryota</taxon>
        <taxon>Metazoa</taxon>
        <taxon>Ecdysozoa</taxon>
        <taxon>Arthropoda</taxon>
        <taxon>Hexapoda</taxon>
        <taxon>Insecta</taxon>
        <taxon>Pterygota</taxon>
        <taxon>Neoptera</taxon>
        <taxon>Endopterygota</taxon>
        <taxon>Hymenoptera</taxon>
        <taxon>Apocrita</taxon>
        <taxon>Aculeata</taxon>
        <taxon>Formicoidea</taxon>
        <taxon>Formicidae</taxon>
        <taxon>Myrmicinae</taxon>
        <taxon>Temnothorax</taxon>
    </lineage>
</organism>
<evidence type="ECO:0000256" key="8">
    <source>
        <dbReference type="ARBA" id="ARBA00038290"/>
    </source>
</evidence>
<comment type="subcellular location">
    <subcellularLocation>
        <location evidence="1">Nucleus</location>
    </subcellularLocation>
</comment>
<keyword evidence="13" id="KW-1185">Reference proteome</keyword>
<dbReference type="SMART" id="SM01144">
    <property type="entry name" value="DTW"/>
    <property type="match status" value="1"/>
</dbReference>
<evidence type="ECO:0000256" key="10">
    <source>
        <dbReference type="ARBA" id="ARBA00042508"/>
    </source>
</evidence>
<evidence type="ECO:0000313" key="14">
    <source>
        <dbReference type="RefSeq" id="XP_024886721.1"/>
    </source>
</evidence>
<dbReference type="PANTHER" id="PTHR15627:SF8">
    <property type="entry name" value="TRNA-URIDINE AMINOCARBOXYPROPYLTRANSFERASE 1"/>
    <property type="match status" value="1"/>
</dbReference>
<dbReference type="GO" id="GO:0016432">
    <property type="term" value="F:tRNA-uridine aminocarboxypropyltransferase activity"/>
    <property type="evidence" value="ECO:0007669"/>
    <property type="project" value="UniProtKB-EC"/>
</dbReference>
<name>A0A6J1R0U9_9HYME</name>
<gene>
    <name evidence="14" type="primary">LOC112464134</name>
</gene>
<comment type="function">
    <text evidence="7">Catalyzes the formation of 3-(3-amino-3-carboxypropyl)uridine (acp3U) at position 20 in the D-loop of several cytoplasmic tRNAs (acp3U(20)).</text>
</comment>
<evidence type="ECO:0000256" key="3">
    <source>
        <dbReference type="ARBA" id="ARBA00022679"/>
    </source>
</evidence>